<dbReference type="Proteomes" id="UP000034603">
    <property type="component" value="Unassembled WGS sequence"/>
</dbReference>
<keyword evidence="1" id="KW-1133">Transmembrane helix</keyword>
<feature type="transmembrane region" description="Helical" evidence="1">
    <location>
        <begin position="214"/>
        <end position="233"/>
    </location>
</feature>
<name>A0A0G0KAF7_9BACT</name>
<feature type="transmembrane region" description="Helical" evidence="1">
    <location>
        <begin position="12"/>
        <end position="30"/>
    </location>
</feature>
<sequence>MKKRLFQFFKKYWPIFIFILISLLFFYPVFLENKIPLPTDALVGAHIPWSEVKWKGYPAGVPIKNQEITDAISQFYPWRKLVGEFWRAGKVPLWNPYMFNGTPFLATLHSAALYPLNLLYVFFNDYFSGYMVAWLEFATGGHAGLWLPLLLYFERKMLLEKKAIYVIAVVATYFMIFTAGDFQVPLFISITYLLFGAYLIYFEIKQKKESLKNLIYLIFVFILGIILSAPQLLPTIELFLQSVRQYDPYIKEYFYGLMGWEKITNFIWPDFFGNIVTRNYWGKYGFHEYISYVGIIPLVYVFYSFIVKKAILEKFFWFLLFISLIFLFPTPFGLLPYKLQIPGLSTSSASRIIYLVDFSLAALTAYGIDKWLKSKDTKLLKITFLITVLCCISMGLLRLIMLNSQYTNFTYPTISNLSVSFRNMIPQTVLLIFFLCVLTVFYKAKLVFGGRKIENYFLYLTVVLMMLLSLADILRFAWKNTAFGPIKFLFPETEITNYLSNNSGTSRIAGGIPTNLFMPYKLYSAEGYDPLYPEKNSRWYSIVDWGNTDNLGGRYGIIHYFESSAINYAAVKYIVDYKKDIHGQINSKGDFYKGVDSLRYLEVFREGEITIFENKKALPYVWLTNNYFVAENINDSVNKMIKSDYPILLLNKTPREILGKNNPKYSVTEIVKGYNEIKFNTSSDEDSLLFLSESYYPGWKAYVDGKDSEIFVANYLFQSIFIPKGEHLVSFQYKSMSYKIGIVSCIITVSLLIGLWVYERKSININPDI</sequence>
<evidence type="ECO:0000313" key="3">
    <source>
        <dbReference type="Proteomes" id="UP000034603"/>
    </source>
</evidence>
<dbReference type="PANTHER" id="PTHR38454:SF1">
    <property type="entry name" value="INTEGRAL MEMBRANE PROTEIN"/>
    <property type="match status" value="1"/>
</dbReference>
<feature type="transmembrane region" description="Helical" evidence="1">
    <location>
        <begin position="424"/>
        <end position="444"/>
    </location>
</feature>
<feature type="transmembrane region" description="Helical" evidence="1">
    <location>
        <begin position="186"/>
        <end position="202"/>
    </location>
</feature>
<dbReference type="PANTHER" id="PTHR38454">
    <property type="entry name" value="INTEGRAL MEMBRANE PROTEIN-RELATED"/>
    <property type="match status" value="1"/>
</dbReference>
<reference evidence="2 3" key="1">
    <citation type="journal article" date="2015" name="Nature">
        <title>rRNA introns, odd ribosomes, and small enigmatic genomes across a large radiation of phyla.</title>
        <authorList>
            <person name="Brown C.T."/>
            <person name="Hug L.A."/>
            <person name="Thomas B.C."/>
            <person name="Sharon I."/>
            <person name="Castelle C.J."/>
            <person name="Singh A."/>
            <person name="Wilkins M.J."/>
            <person name="Williams K.H."/>
            <person name="Banfield J.F."/>
        </authorList>
    </citation>
    <scope>NUCLEOTIDE SEQUENCE [LARGE SCALE GENOMIC DNA]</scope>
</reference>
<keyword evidence="1" id="KW-0472">Membrane</keyword>
<feature type="transmembrane region" description="Helical" evidence="1">
    <location>
        <begin position="352"/>
        <end position="372"/>
    </location>
</feature>
<dbReference type="EMBL" id="LBTR01000005">
    <property type="protein sequence ID" value="KKQ46094.1"/>
    <property type="molecule type" value="Genomic_DNA"/>
</dbReference>
<feature type="transmembrane region" description="Helical" evidence="1">
    <location>
        <begin position="289"/>
        <end position="306"/>
    </location>
</feature>
<accession>A0A0G0KAF7</accession>
<organism evidence="2 3">
    <name type="scientific">Candidatus Woesebacteria bacterium GW2011_GWA1_37_8</name>
    <dbReference type="NCBI Taxonomy" id="1618546"/>
    <lineage>
        <taxon>Bacteria</taxon>
        <taxon>Candidatus Woeseibacteriota</taxon>
    </lineage>
</organism>
<dbReference type="InterPro" id="IPR018580">
    <property type="entry name" value="Uncharacterised_YfhO"/>
</dbReference>
<feature type="transmembrane region" description="Helical" evidence="1">
    <location>
        <begin position="315"/>
        <end position="332"/>
    </location>
</feature>
<protein>
    <recommendedName>
        <fullName evidence="4">Bacterial membrane protein YfhO</fullName>
    </recommendedName>
</protein>
<proteinExistence type="predicted"/>
<feature type="transmembrane region" description="Helical" evidence="1">
    <location>
        <begin position="736"/>
        <end position="758"/>
    </location>
</feature>
<comment type="caution">
    <text evidence="2">The sequence shown here is derived from an EMBL/GenBank/DDBJ whole genome shotgun (WGS) entry which is preliminary data.</text>
</comment>
<evidence type="ECO:0008006" key="4">
    <source>
        <dbReference type="Google" id="ProtNLM"/>
    </source>
</evidence>
<gene>
    <name evidence="2" type="ORF">US62_C0005G0017</name>
</gene>
<evidence type="ECO:0000256" key="1">
    <source>
        <dbReference type="SAM" id="Phobius"/>
    </source>
</evidence>
<feature type="transmembrane region" description="Helical" evidence="1">
    <location>
        <begin position="384"/>
        <end position="404"/>
    </location>
</feature>
<evidence type="ECO:0000313" key="2">
    <source>
        <dbReference type="EMBL" id="KKQ46094.1"/>
    </source>
</evidence>
<dbReference type="Pfam" id="PF09586">
    <property type="entry name" value="YfhO"/>
    <property type="match status" value="1"/>
</dbReference>
<feature type="transmembrane region" description="Helical" evidence="1">
    <location>
        <begin position="456"/>
        <end position="478"/>
    </location>
</feature>
<keyword evidence="1" id="KW-0812">Transmembrane</keyword>
<dbReference type="AlphaFoldDB" id="A0A0G0KAF7"/>
<feature type="transmembrane region" description="Helical" evidence="1">
    <location>
        <begin position="163"/>
        <end position="180"/>
    </location>
</feature>